<name>A0ABZ0MP17_9ENTR</name>
<gene>
    <name evidence="1" type="ORF">Q8Y70_21705</name>
</gene>
<evidence type="ECO:0000313" key="2">
    <source>
        <dbReference type="Proteomes" id="UP001302368"/>
    </source>
</evidence>
<protein>
    <recommendedName>
        <fullName evidence="3">DUF3472 domain-containing protein</fullName>
    </recommendedName>
</protein>
<dbReference type="RefSeq" id="WP_305737342.1">
    <property type="nucleotide sequence ID" value="NZ_CP137744.1"/>
</dbReference>
<dbReference type="Proteomes" id="UP001302368">
    <property type="component" value="Chromosome"/>
</dbReference>
<evidence type="ECO:0008006" key="3">
    <source>
        <dbReference type="Google" id="ProtNLM"/>
    </source>
</evidence>
<sequence length="344" mass="37858">MQDWILAYGAPQDAMYYKMPGALRSVKVTNAEHKSVFVHFRFAGLAATYSTHFDWTTAQHADSWAGGAFINAPGPCISSGVGVPSARKYIFMWKWPENNVACYKTPVADLHYEPYVISDMSIVYELRTPDPFQLAPGDYKGTLHFTIGPGGDMDFGDRFVPSDSSLDINFLLSVNHEFKITTSAEDLMVALQPCKPGQVCSAKEGEANWERWMVSHITPQLTGRSNFGITSSGDFTVYLACMNSQMGQDCALESDNTAQQVPFAAFITLPANIVDSTTGAAVVQQRLHIGKDPAKNLFTTKSYAQNQKGSIDFLVAQHDVDTMLSTRPDTYRGGATVIFDQNIN</sequence>
<accession>A0ABZ0MP17</accession>
<keyword evidence="2" id="KW-1185">Reference proteome</keyword>
<organism evidence="1 2">
    <name type="scientific">Kosakonia sacchari</name>
    <dbReference type="NCBI Taxonomy" id="1158459"/>
    <lineage>
        <taxon>Bacteria</taxon>
        <taxon>Pseudomonadati</taxon>
        <taxon>Pseudomonadota</taxon>
        <taxon>Gammaproteobacteria</taxon>
        <taxon>Enterobacterales</taxon>
        <taxon>Enterobacteriaceae</taxon>
        <taxon>Kosakonia</taxon>
    </lineage>
</organism>
<dbReference type="EMBL" id="CP137744">
    <property type="protein sequence ID" value="WOZ77150.1"/>
    <property type="molecule type" value="Genomic_DNA"/>
</dbReference>
<reference evidence="1 2" key="1">
    <citation type="submission" date="2023-10" db="EMBL/GenBank/DDBJ databases">
        <title>Genome sequencing of the isolated polysaccharide-producing bacterium Kosakonia sacchari KS2022.</title>
        <authorList>
            <person name="Yi X."/>
        </authorList>
    </citation>
    <scope>NUCLEOTIDE SEQUENCE [LARGE SCALE GENOMIC DNA]</scope>
    <source>
        <strain evidence="1 2">KS2022</strain>
    </source>
</reference>
<evidence type="ECO:0000313" key="1">
    <source>
        <dbReference type="EMBL" id="WOZ77150.1"/>
    </source>
</evidence>
<proteinExistence type="predicted"/>